<gene>
    <name evidence="1" type="ORF">FWILDA_LOCUS645</name>
</gene>
<dbReference type="Proteomes" id="UP001153678">
    <property type="component" value="Unassembled WGS sequence"/>
</dbReference>
<dbReference type="EMBL" id="CAMKVN010000044">
    <property type="protein sequence ID" value="CAI2162608.1"/>
    <property type="molecule type" value="Genomic_DNA"/>
</dbReference>
<evidence type="ECO:0000313" key="1">
    <source>
        <dbReference type="EMBL" id="CAI2162608.1"/>
    </source>
</evidence>
<sequence>MTFLITQQFKQFKQFLSILPSKFPTTTLYFLPTNHIFLRSYTARKPTKLSNSSAPIYARRELEDGSIIAPVSKEKRDQLEEAKNAEIEDMGWKKRFIRKERTRRRELW</sequence>
<name>A0A9W4SAV5_9GLOM</name>
<protein>
    <submittedName>
        <fullName evidence="1">6971_t:CDS:1</fullName>
    </submittedName>
</protein>
<dbReference type="OrthoDB" id="6021263at2759"/>
<keyword evidence="2" id="KW-1185">Reference proteome</keyword>
<reference evidence="1" key="1">
    <citation type="submission" date="2022-08" db="EMBL/GenBank/DDBJ databases">
        <authorList>
            <person name="Kallberg Y."/>
            <person name="Tangrot J."/>
            <person name="Rosling A."/>
        </authorList>
    </citation>
    <scope>NUCLEOTIDE SEQUENCE</scope>
    <source>
        <strain evidence="1">Wild A</strain>
    </source>
</reference>
<accession>A0A9W4SAV5</accession>
<comment type="caution">
    <text evidence="1">The sequence shown here is derived from an EMBL/GenBank/DDBJ whole genome shotgun (WGS) entry which is preliminary data.</text>
</comment>
<organism evidence="1 2">
    <name type="scientific">Funneliformis geosporum</name>
    <dbReference type="NCBI Taxonomy" id="1117311"/>
    <lineage>
        <taxon>Eukaryota</taxon>
        <taxon>Fungi</taxon>
        <taxon>Fungi incertae sedis</taxon>
        <taxon>Mucoromycota</taxon>
        <taxon>Glomeromycotina</taxon>
        <taxon>Glomeromycetes</taxon>
        <taxon>Glomerales</taxon>
        <taxon>Glomeraceae</taxon>
        <taxon>Funneliformis</taxon>
    </lineage>
</organism>
<proteinExistence type="predicted"/>
<dbReference type="AlphaFoldDB" id="A0A9W4SAV5"/>
<evidence type="ECO:0000313" key="2">
    <source>
        <dbReference type="Proteomes" id="UP001153678"/>
    </source>
</evidence>